<feature type="region of interest" description="Disordered" evidence="1">
    <location>
        <begin position="1"/>
        <end position="22"/>
    </location>
</feature>
<proteinExistence type="predicted"/>
<evidence type="ECO:0000313" key="2">
    <source>
        <dbReference type="EMBL" id="KAK1301906.1"/>
    </source>
</evidence>
<protein>
    <submittedName>
        <fullName evidence="2">Uncharacterized protein</fullName>
    </submittedName>
</protein>
<evidence type="ECO:0000256" key="1">
    <source>
        <dbReference type="SAM" id="MobiDB-lite"/>
    </source>
</evidence>
<sequence length="84" mass="8941">MVKRKENEGEFPSGTEAASTSSFAAMDALPPCVCHRCRLREPLVVPSKAADWSSDKMGCCVAEALRSANRCELLDIGAVAAEPT</sequence>
<reference evidence="2" key="1">
    <citation type="journal article" date="2023" name="Nat. Commun.">
        <title>Diploid and tetraploid genomes of Acorus and the evolution of monocots.</title>
        <authorList>
            <person name="Ma L."/>
            <person name="Liu K.W."/>
            <person name="Li Z."/>
            <person name="Hsiao Y.Y."/>
            <person name="Qi Y."/>
            <person name="Fu T."/>
            <person name="Tang G.D."/>
            <person name="Zhang D."/>
            <person name="Sun W.H."/>
            <person name="Liu D.K."/>
            <person name="Li Y."/>
            <person name="Chen G.Z."/>
            <person name="Liu X.D."/>
            <person name="Liao X.Y."/>
            <person name="Jiang Y.T."/>
            <person name="Yu X."/>
            <person name="Hao Y."/>
            <person name="Huang J."/>
            <person name="Zhao X.W."/>
            <person name="Ke S."/>
            <person name="Chen Y.Y."/>
            <person name="Wu W.L."/>
            <person name="Hsu J.L."/>
            <person name="Lin Y.F."/>
            <person name="Huang M.D."/>
            <person name="Li C.Y."/>
            <person name="Huang L."/>
            <person name="Wang Z.W."/>
            <person name="Zhao X."/>
            <person name="Zhong W.Y."/>
            <person name="Peng D.H."/>
            <person name="Ahmad S."/>
            <person name="Lan S."/>
            <person name="Zhang J.S."/>
            <person name="Tsai W.C."/>
            <person name="Van de Peer Y."/>
            <person name="Liu Z.J."/>
        </authorList>
    </citation>
    <scope>NUCLEOTIDE SEQUENCE</scope>
    <source>
        <strain evidence="2">CP</strain>
    </source>
</reference>
<organism evidence="2 3">
    <name type="scientific">Acorus calamus</name>
    <name type="common">Sweet flag</name>
    <dbReference type="NCBI Taxonomy" id="4465"/>
    <lineage>
        <taxon>Eukaryota</taxon>
        <taxon>Viridiplantae</taxon>
        <taxon>Streptophyta</taxon>
        <taxon>Embryophyta</taxon>
        <taxon>Tracheophyta</taxon>
        <taxon>Spermatophyta</taxon>
        <taxon>Magnoliopsida</taxon>
        <taxon>Liliopsida</taxon>
        <taxon>Acoraceae</taxon>
        <taxon>Acorus</taxon>
    </lineage>
</organism>
<name>A0AAV9DM05_ACOCL</name>
<gene>
    <name evidence="2" type="ORF">QJS10_CPB12g01275</name>
</gene>
<reference evidence="2" key="2">
    <citation type="submission" date="2023-06" db="EMBL/GenBank/DDBJ databases">
        <authorList>
            <person name="Ma L."/>
            <person name="Liu K.-W."/>
            <person name="Li Z."/>
            <person name="Hsiao Y.-Y."/>
            <person name="Qi Y."/>
            <person name="Fu T."/>
            <person name="Tang G."/>
            <person name="Zhang D."/>
            <person name="Sun W.-H."/>
            <person name="Liu D.-K."/>
            <person name="Li Y."/>
            <person name="Chen G.-Z."/>
            <person name="Liu X.-D."/>
            <person name="Liao X.-Y."/>
            <person name="Jiang Y.-T."/>
            <person name="Yu X."/>
            <person name="Hao Y."/>
            <person name="Huang J."/>
            <person name="Zhao X.-W."/>
            <person name="Ke S."/>
            <person name="Chen Y.-Y."/>
            <person name="Wu W.-L."/>
            <person name="Hsu J.-L."/>
            <person name="Lin Y.-F."/>
            <person name="Huang M.-D."/>
            <person name="Li C.-Y."/>
            <person name="Huang L."/>
            <person name="Wang Z.-W."/>
            <person name="Zhao X."/>
            <person name="Zhong W.-Y."/>
            <person name="Peng D.-H."/>
            <person name="Ahmad S."/>
            <person name="Lan S."/>
            <person name="Zhang J.-S."/>
            <person name="Tsai W.-C."/>
            <person name="Van De Peer Y."/>
            <person name="Liu Z.-J."/>
        </authorList>
    </citation>
    <scope>NUCLEOTIDE SEQUENCE</scope>
    <source>
        <strain evidence="2">CP</strain>
        <tissue evidence="2">Leaves</tissue>
    </source>
</reference>
<evidence type="ECO:0000313" key="3">
    <source>
        <dbReference type="Proteomes" id="UP001180020"/>
    </source>
</evidence>
<dbReference type="EMBL" id="JAUJYO010000012">
    <property type="protein sequence ID" value="KAK1301906.1"/>
    <property type="molecule type" value="Genomic_DNA"/>
</dbReference>
<comment type="caution">
    <text evidence="2">The sequence shown here is derived from an EMBL/GenBank/DDBJ whole genome shotgun (WGS) entry which is preliminary data.</text>
</comment>
<dbReference type="AlphaFoldDB" id="A0AAV9DM05"/>
<accession>A0AAV9DM05</accession>
<keyword evidence="3" id="KW-1185">Reference proteome</keyword>
<dbReference type="Proteomes" id="UP001180020">
    <property type="component" value="Unassembled WGS sequence"/>
</dbReference>